<protein>
    <submittedName>
        <fullName evidence="8">Homogentisate phytyltransferase</fullName>
        <ecNumber evidence="8">2.5.1.115</ecNumber>
    </submittedName>
</protein>
<evidence type="ECO:0000256" key="4">
    <source>
        <dbReference type="ARBA" id="ARBA00022692"/>
    </source>
</evidence>
<dbReference type="RefSeq" id="WP_215618926.1">
    <property type="nucleotide sequence ID" value="NZ_JADOER010000011.1"/>
</dbReference>
<comment type="similarity">
    <text evidence="2">Belongs to the UbiA prenyltransferase family.</text>
</comment>
<keyword evidence="9" id="KW-1185">Reference proteome</keyword>
<dbReference type="InterPro" id="IPR044878">
    <property type="entry name" value="UbiA_sf"/>
</dbReference>
<reference evidence="8 9" key="1">
    <citation type="journal article" date="2021" name="Mar. Drugs">
        <title>Genome Reduction and Secondary Metabolism of the Marine Sponge-Associated Cyanobacterium Leptothoe.</title>
        <authorList>
            <person name="Konstantinou D."/>
            <person name="Popin R.V."/>
            <person name="Fewer D.P."/>
            <person name="Sivonen K."/>
            <person name="Gkelis S."/>
        </authorList>
    </citation>
    <scope>NUCLEOTIDE SEQUENCE [LARGE SCALE GENOMIC DNA]</scope>
    <source>
        <strain evidence="8 9">TAU-MAC 1615</strain>
    </source>
</reference>
<gene>
    <name evidence="8" type="ORF">IXB28_12510</name>
</gene>
<evidence type="ECO:0000256" key="1">
    <source>
        <dbReference type="ARBA" id="ARBA00004141"/>
    </source>
</evidence>
<feature type="transmembrane region" description="Helical" evidence="7">
    <location>
        <begin position="63"/>
        <end position="84"/>
    </location>
</feature>
<evidence type="ECO:0000256" key="5">
    <source>
        <dbReference type="ARBA" id="ARBA00022989"/>
    </source>
</evidence>
<dbReference type="GO" id="GO:0010176">
    <property type="term" value="F:homogentisate phytyltransferase activity"/>
    <property type="evidence" value="ECO:0007669"/>
    <property type="project" value="UniProtKB-EC"/>
</dbReference>
<dbReference type="InterPro" id="IPR000537">
    <property type="entry name" value="UbiA_prenyltransferase"/>
</dbReference>
<keyword evidence="3 8" id="KW-0808">Transferase</keyword>
<organism evidence="8 9">
    <name type="scientific">Leptothoe kymatousa TAU-MAC 1615</name>
    <dbReference type="NCBI Taxonomy" id="2364775"/>
    <lineage>
        <taxon>Bacteria</taxon>
        <taxon>Bacillati</taxon>
        <taxon>Cyanobacteriota</taxon>
        <taxon>Cyanophyceae</taxon>
        <taxon>Nodosilineales</taxon>
        <taxon>Cymatolegaceae</taxon>
        <taxon>Leptothoe</taxon>
        <taxon>Leptothoe kymatousa</taxon>
    </lineage>
</organism>
<keyword evidence="5 7" id="KW-1133">Transmembrane helix</keyword>
<evidence type="ECO:0000256" key="7">
    <source>
        <dbReference type="SAM" id="Phobius"/>
    </source>
</evidence>
<feature type="transmembrane region" description="Helical" evidence="7">
    <location>
        <begin position="238"/>
        <end position="257"/>
    </location>
</feature>
<keyword evidence="6 7" id="KW-0472">Membrane</keyword>
<evidence type="ECO:0000256" key="2">
    <source>
        <dbReference type="ARBA" id="ARBA00005985"/>
    </source>
</evidence>
<dbReference type="EC" id="2.5.1.115" evidence="8"/>
<dbReference type="EMBL" id="JADOER010000011">
    <property type="protein sequence ID" value="MBT9313034.1"/>
    <property type="molecule type" value="Genomic_DNA"/>
</dbReference>
<keyword evidence="4 7" id="KW-0812">Transmembrane</keyword>
<comment type="subcellular location">
    <subcellularLocation>
        <location evidence="1">Membrane</location>
        <topology evidence="1">Multi-pass membrane protein</topology>
    </subcellularLocation>
</comment>
<feature type="transmembrane region" description="Helical" evidence="7">
    <location>
        <begin position="30"/>
        <end position="51"/>
    </location>
</feature>
<sequence length="320" mass="35140">MTKSALSPPSLNLIQSPIPWLYAFWKFSRAHTMVGTSLSLLGVFAMAWALRHPLGLVPGTFDVWQALSCLWITWLACICANLYIVGLNQIEDVAVDRVHKPYLPVASGEFSAAQAKMLVGMAGSAAVLLAVASNSVYLVASILLSLVIGSMYSLPPLQLKRFPVFGSLCKLLVRGVVVNVGIFLHAASQLGLTAQIPPQIWVLTLVIMIFSGAIALLKALWDDASSAGDLDVSYNIRIVWWLLTACYSGLIVTAIFIPAANTSFLMVTHGLALVYFWTLGRQLYPTETGELSYREFYQCVWKLFFLEYLIFPTACLLNPL</sequence>
<evidence type="ECO:0000256" key="6">
    <source>
        <dbReference type="ARBA" id="ARBA00023136"/>
    </source>
</evidence>
<evidence type="ECO:0000313" key="9">
    <source>
        <dbReference type="Proteomes" id="UP001196661"/>
    </source>
</evidence>
<accession>A0ABS5Y6S2</accession>
<dbReference type="Gene3D" id="1.10.357.140">
    <property type="entry name" value="UbiA prenyltransferase"/>
    <property type="match status" value="1"/>
</dbReference>
<dbReference type="PANTHER" id="PTHR43009">
    <property type="entry name" value="HOMOGENTISATE SOLANESYLTRANSFERASE, CHLOROPLASTIC"/>
    <property type="match status" value="1"/>
</dbReference>
<name>A0ABS5Y6S2_9CYAN</name>
<dbReference type="Pfam" id="PF01040">
    <property type="entry name" value="UbiA"/>
    <property type="match status" value="1"/>
</dbReference>
<comment type="caution">
    <text evidence="8">The sequence shown here is derived from an EMBL/GenBank/DDBJ whole genome shotgun (WGS) entry which is preliminary data.</text>
</comment>
<dbReference type="NCBIfam" id="NF009525">
    <property type="entry name" value="PRK12887.1"/>
    <property type="match status" value="1"/>
</dbReference>
<feature type="transmembrane region" description="Helical" evidence="7">
    <location>
        <begin position="200"/>
        <end position="218"/>
    </location>
</feature>
<feature type="transmembrane region" description="Helical" evidence="7">
    <location>
        <begin position="126"/>
        <end position="151"/>
    </location>
</feature>
<evidence type="ECO:0000313" key="8">
    <source>
        <dbReference type="EMBL" id="MBT9313034.1"/>
    </source>
</evidence>
<dbReference type="Proteomes" id="UP001196661">
    <property type="component" value="Unassembled WGS sequence"/>
</dbReference>
<feature type="transmembrane region" description="Helical" evidence="7">
    <location>
        <begin position="171"/>
        <end position="188"/>
    </location>
</feature>
<proteinExistence type="inferred from homology"/>
<dbReference type="PANTHER" id="PTHR43009:SF7">
    <property type="entry name" value="HOMOGENTISATE GERANYLGERANYLTRANSFERASE, CHLOROPLASTIC"/>
    <property type="match status" value="1"/>
</dbReference>
<evidence type="ECO:0000256" key="3">
    <source>
        <dbReference type="ARBA" id="ARBA00022679"/>
    </source>
</evidence>